<dbReference type="InParanoid" id="A0A024GK65"/>
<accession>A0A024GK65</accession>
<gene>
    <name evidence="4" type="ORF">BN9_080870</name>
</gene>
<dbReference type="OrthoDB" id="668540at2759"/>
<protein>
    <recommendedName>
        <fullName evidence="3">PUM-HD domain-containing protein</fullName>
    </recommendedName>
</protein>
<evidence type="ECO:0000256" key="1">
    <source>
        <dbReference type="ARBA" id="ARBA00022737"/>
    </source>
</evidence>
<feature type="repeat" description="Pumilio" evidence="2">
    <location>
        <begin position="128"/>
        <end position="163"/>
    </location>
</feature>
<feature type="repeat" description="Pumilio" evidence="2">
    <location>
        <begin position="213"/>
        <end position="248"/>
    </location>
</feature>
<dbReference type="AlphaFoldDB" id="A0A024GK65"/>
<dbReference type="InterPro" id="IPR033712">
    <property type="entry name" value="Pumilio_RNA-bd"/>
</dbReference>
<proteinExistence type="predicted"/>
<comment type="caution">
    <text evidence="4">The sequence shown here is derived from an EMBL/GenBank/DDBJ whole genome shotgun (WGS) entry which is preliminary data.</text>
</comment>
<dbReference type="Gene3D" id="1.25.10.10">
    <property type="entry name" value="Leucine-rich Repeat Variant"/>
    <property type="match status" value="1"/>
</dbReference>
<keyword evidence="1" id="KW-0677">Repeat</keyword>
<feature type="repeat" description="Pumilio" evidence="2">
    <location>
        <begin position="164"/>
        <end position="199"/>
    </location>
</feature>
<dbReference type="Pfam" id="PF00806">
    <property type="entry name" value="PUF"/>
    <property type="match status" value="8"/>
</dbReference>
<organism evidence="4 5">
    <name type="scientific">Albugo candida</name>
    <dbReference type="NCBI Taxonomy" id="65357"/>
    <lineage>
        <taxon>Eukaryota</taxon>
        <taxon>Sar</taxon>
        <taxon>Stramenopiles</taxon>
        <taxon>Oomycota</taxon>
        <taxon>Peronosporomycetes</taxon>
        <taxon>Albuginales</taxon>
        <taxon>Albuginaceae</taxon>
        <taxon>Albugo</taxon>
    </lineage>
</organism>
<dbReference type="GO" id="GO:0005737">
    <property type="term" value="C:cytoplasm"/>
    <property type="evidence" value="ECO:0007669"/>
    <property type="project" value="TreeGrafter"/>
</dbReference>
<dbReference type="EMBL" id="CAIX01000152">
    <property type="protein sequence ID" value="CCI47118.1"/>
    <property type="molecule type" value="Genomic_DNA"/>
</dbReference>
<dbReference type="InterPro" id="IPR033133">
    <property type="entry name" value="PUM-HD"/>
</dbReference>
<reference evidence="4 5" key="1">
    <citation type="submission" date="2012-05" db="EMBL/GenBank/DDBJ databases">
        <title>Recombination and specialization in a pathogen metapopulation.</title>
        <authorList>
            <person name="Gardiner A."/>
            <person name="Kemen E."/>
            <person name="Schultz-Larsen T."/>
            <person name="MacLean D."/>
            <person name="Van Oosterhout C."/>
            <person name="Jones J.D.G."/>
        </authorList>
    </citation>
    <scope>NUCLEOTIDE SEQUENCE [LARGE SCALE GENOMIC DNA]</scope>
    <source>
        <strain evidence="4 5">Ac Nc2</strain>
    </source>
</reference>
<dbReference type="PANTHER" id="PTHR12537">
    <property type="entry name" value="RNA BINDING PROTEIN PUMILIO-RELATED"/>
    <property type="match status" value="1"/>
</dbReference>
<dbReference type="InterPro" id="IPR016024">
    <property type="entry name" value="ARM-type_fold"/>
</dbReference>
<dbReference type="CDD" id="cd07920">
    <property type="entry name" value="Pumilio"/>
    <property type="match status" value="1"/>
</dbReference>
<sequence length="393" mass="45125">MDASKHFGGMYDGRTSYKMKHAYRRPCTPVHQPSFPHSLVDEVNQEHQSSMRELTSMKGHLLEIARDQSGSRFIQLRLDFASSNERNAVFEEAIPQALVLMTDVFGNYVIQKLFELGTTHQRQQLIGMMKNNMVELALQVYGCRVIQKALEVVHVHEKVTILRELIGHTMRCIIDQNGNHVIQKCIEVCSYKNHMNMETEQLRGADVQFIIDAFMGNAAKLSTHAYGCRVIQRILEHCTLEQTLPLVDELIWKCRELVKNQFGNYVVQHVIMHGADSHRAMIESILLEELPYWSMHKYASNVVETYLEHTDADKICLAIDSILATDESGVPRILLTMMKHMYGNYVVQKLLDKADSTSHARILGIIKENSAFLEKFTYGRHVLGRLKRLEGRQ</sequence>
<evidence type="ECO:0000259" key="3">
    <source>
        <dbReference type="PROSITE" id="PS50303"/>
    </source>
</evidence>
<evidence type="ECO:0000256" key="2">
    <source>
        <dbReference type="PROSITE-ProRule" id="PRU00317"/>
    </source>
</evidence>
<dbReference type="PROSITE" id="PS50303">
    <property type="entry name" value="PUM_HD"/>
    <property type="match status" value="1"/>
</dbReference>
<dbReference type="InterPro" id="IPR001313">
    <property type="entry name" value="Pumilio_RNA-bd_rpt"/>
</dbReference>
<feature type="repeat" description="Pumilio" evidence="2">
    <location>
        <begin position="92"/>
        <end position="127"/>
    </location>
</feature>
<dbReference type="InterPro" id="IPR011989">
    <property type="entry name" value="ARM-like"/>
</dbReference>
<name>A0A024GK65_9STRA</name>
<dbReference type="PANTHER" id="PTHR12537:SF12">
    <property type="entry name" value="MATERNAL PROTEIN PUMILIO"/>
    <property type="match status" value="1"/>
</dbReference>
<dbReference type="GO" id="GO:0003729">
    <property type="term" value="F:mRNA binding"/>
    <property type="evidence" value="ECO:0007669"/>
    <property type="project" value="TreeGrafter"/>
</dbReference>
<evidence type="ECO:0000313" key="4">
    <source>
        <dbReference type="EMBL" id="CCI47118.1"/>
    </source>
</evidence>
<dbReference type="PROSITE" id="PS50302">
    <property type="entry name" value="PUM"/>
    <property type="match status" value="7"/>
</dbReference>
<feature type="repeat" description="Pumilio" evidence="2">
    <location>
        <begin position="249"/>
        <end position="288"/>
    </location>
</feature>
<dbReference type="GO" id="GO:0010608">
    <property type="term" value="P:post-transcriptional regulation of gene expression"/>
    <property type="evidence" value="ECO:0007669"/>
    <property type="project" value="TreeGrafter"/>
</dbReference>
<dbReference type="SUPFAM" id="SSF48371">
    <property type="entry name" value="ARM repeat"/>
    <property type="match status" value="1"/>
</dbReference>
<feature type="repeat" description="Pumilio" evidence="2">
    <location>
        <begin position="56"/>
        <end position="91"/>
    </location>
</feature>
<keyword evidence="5" id="KW-1185">Reference proteome</keyword>
<dbReference type="Proteomes" id="UP000053237">
    <property type="component" value="Unassembled WGS sequence"/>
</dbReference>
<dbReference type="STRING" id="65357.A0A024GK65"/>
<feature type="domain" description="PUM-HD" evidence="3">
    <location>
        <begin position="31"/>
        <end position="390"/>
    </location>
</feature>
<dbReference type="SMART" id="SM00025">
    <property type="entry name" value="Pumilio"/>
    <property type="match status" value="8"/>
</dbReference>
<feature type="repeat" description="Pumilio" evidence="2">
    <location>
        <begin position="329"/>
        <end position="364"/>
    </location>
</feature>
<evidence type="ECO:0000313" key="5">
    <source>
        <dbReference type="Proteomes" id="UP000053237"/>
    </source>
</evidence>